<keyword evidence="1" id="KW-0004">4Fe-4S</keyword>
<dbReference type="PANTHER" id="PTHR43255">
    <property type="entry name" value="IRON-SULFUR-BINDING OXIDOREDUCTASE FADF-RELATED-RELATED"/>
    <property type="match status" value="1"/>
</dbReference>
<dbReference type="Gene3D" id="1.10.1060.10">
    <property type="entry name" value="Alpha-helical ferredoxin"/>
    <property type="match status" value="1"/>
</dbReference>
<gene>
    <name evidence="8" type="primary">qmoC</name>
    <name evidence="8" type="ORF">dnl_16950</name>
</gene>
<protein>
    <submittedName>
        <fullName evidence="8">Quinone interacting membrane bound oxidoreductase, subunit C</fullName>
    </submittedName>
</protein>
<feature type="transmembrane region" description="Helical" evidence="6">
    <location>
        <begin position="160"/>
        <end position="184"/>
    </location>
</feature>
<dbReference type="PROSITE" id="PS51379">
    <property type="entry name" value="4FE4S_FER_2"/>
    <property type="match status" value="1"/>
</dbReference>
<feature type="transmembrane region" description="Helical" evidence="6">
    <location>
        <begin position="308"/>
        <end position="327"/>
    </location>
</feature>
<evidence type="ECO:0000256" key="4">
    <source>
        <dbReference type="ARBA" id="ARBA00023004"/>
    </source>
</evidence>
<dbReference type="InterPro" id="IPR051460">
    <property type="entry name" value="HdrC_iron-sulfur_subunit"/>
</dbReference>
<feature type="transmembrane region" description="Helical" evidence="6">
    <location>
        <begin position="244"/>
        <end position="267"/>
    </location>
</feature>
<keyword evidence="4" id="KW-0408">Iron</keyword>
<keyword evidence="9" id="KW-1185">Reference proteome</keyword>
<evidence type="ECO:0000259" key="7">
    <source>
        <dbReference type="PROSITE" id="PS51379"/>
    </source>
</evidence>
<keyword evidence="3" id="KW-0560">Oxidoreductase</keyword>
<dbReference type="EMBL" id="CP061799">
    <property type="protein sequence ID" value="QTA79425.1"/>
    <property type="molecule type" value="Genomic_DNA"/>
</dbReference>
<evidence type="ECO:0000256" key="2">
    <source>
        <dbReference type="ARBA" id="ARBA00022723"/>
    </source>
</evidence>
<evidence type="ECO:0000256" key="5">
    <source>
        <dbReference type="ARBA" id="ARBA00023014"/>
    </source>
</evidence>
<keyword evidence="5" id="KW-0411">Iron-sulfur</keyword>
<feature type="transmembrane region" description="Helical" evidence="6">
    <location>
        <begin position="339"/>
        <end position="360"/>
    </location>
</feature>
<evidence type="ECO:0000256" key="1">
    <source>
        <dbReference type="ARBA" id="ARBA00022485"/>
    </source>
</evidence>
<feature type="transmembrane region" description="Helical" evidence="6">
    <location>
        <begin position="279"/>
        <end position="296"/>
    </location>
</feature>
<evidence type="ECO:0000256" key="6">
    <source>
        <dbReference type="SAM" id="Phobius"/>
    </source>
</evidence>
<evidence type="ECO:0000256" key="3">
    <source>
        <dbReference type="ARBA" id="ARBA00023002"/>
    </source>
</evidence>
<reference evidence="8" key="1">
    <citation type="journal article" date="2021" name="Microb. Physiol.">
        <title>Proteogenomic Insights into the Physiology of Marine, Sulfate-Reducing, Filamentous Desulfonema limicola and Desulfonema magnum.</title>
        <authorList>
            <person name="Schnaars V."/>
            <person name="Wohlbrand L."/>
            <person name="Scheve S."/>
            <person name="Hinrichs C."/>
            <person name="Reinhardt R."/>
            <person name="Rabus R."/>
        </authorList>
    </citation>
    <scope>NUCLEOTIDE SEQUENCE</scope>
    <source>
        <strain evidence="8">5ac10</strain>
    </source>
</reference>
<dbReference type="GO" id="GO:0051539">
    <property type="term" value="F:4 iron, 4 sulfur cluster binding"/>
    <property type="evidence" value="ECO:0007669"/>
    <property type="project" value="UniProtKB-KW"/>
</dbReference>
<keyword evidence="6" id="KW-0472">Membrane</keyword>
<dbReference type="SUPFAM" id="SSF103501">
    <property type="entry name" value="Respiratory nitrate reductase 1 gamma chain"/>
    <property type="match status" value="1"/>
</dbReference>
<dbReference type="Proteomes" id="UP000663720">
    <property type="component" value="Chromosome"/>
</dbReference>
<feature type="transmembrane region" description="Helical" evidence="6">
    <location>
        <begin position="122"/>
        <end position="140"/>
    </location>
</feature>
<dbReference type="PROSITE" id="PS00198">
    <property type="entry name" value="4FE4S_FER_1"/>
    <property type="match status" value="1"/>
</dbReference>
<accession>A0A975GFR0</accession>
<dbReference type="RefSeq" id="WP_207691179.1">
    <property type="nucleotide sequence ID" value="NZ_CP061799.1"/>
</dbReference>
<organism evidence="8 9">
    <name type="scientific">Desulfonema limicola</name>
    <dbReference type="NCBI Taxonomy" id="45656"/>
    <lineage>
        <taxon>Bacteria</taxon>
        <taxon>Pseudomonadati</taxon>
        <taxon>Thermodesulfobacteriota</taxon>
        <taxon>Desulfobacteria</taxon>
        <taxon>Desulfobacterales</taxon>
        <taxon>Desulfococcaceae</taxon>
        <taxon>Desulfonema</taxon>
    </lineage>
</organism>
<dbReference type="GO" id="GO:0005886">
    <property type="term" value="C:plasma membrane"/>
    <property type="evidence" value="ECO:0007669"/>
    <property type="project" value="TreeGrafter"/>
</dbReference>
<dbReference type="GO" id="GO:0016491">
    <property type="term" value="F:oxidoreductase activity"/>
    <property type="evidence" value="ECO:0007669"/>
    <property type="project" value="UniProtKB-KW"/>
</dbReference>
<dbReference type="SUPFAM" id="SSF46548">
    <property type="entry name" value="alpha-helical ferredoxin"/>
    <property type="match status" value="1"/>
</dbReference>
<dbReference type="Gene3D" id="1.20.950.20">
    <property type="entry name" value="Transmembrane di-heme cytochromes, Chain C"/>
    <property type="match status" value="1"/>
</dbReference>
<dbReference type="GO" id="GO:0046872">
    <property type="term" value="F:metal ion binding"/>
    <property type="evidence" value="ECO:0007669"/>
    <property type="project" value="UniProtKB-KW"/>
</dbReference>
<keyword evidence="6" id="KW-1133">Transmembrane helix</keyword>
<proteinExistence type="predicted"/>
<feature type="domain" description="4Fe-4S ferredoxin-type" evidence="7">
    <location>
        <begin position="61"/>
        <end position="92"/>
    </location>
</feature>
<keyword evidence="6" id="KW-0812">Transmembrane</keyword>
<keyword evidence="2" id="KW-0479">Metal-binding</keyword>
<dbReference type="KEGG" id="dli:dnl_16950"/>
<evidence type="ECO:0000313" key="9">
    <source>
        <dbReference type="Proteomes" id="UP000663720"/>
    </source>
</evidence>
<dbReference type="AlphaFoldDB" id="A0A975GFR0"/>
<dbReference type="InterPro" id="IPR036197">
    <property type="entry name" value="NarG-like_sf"/>
</dbReference>
<dbReference type="Pfam" id="PF13183">
    <property type="entry name" value="Fer4_8"/>
    <property type="match status" value="1"/>
</dbReference>
<dbReference type="InterPro" id="IPR009051">
    <property type="entry name" value="Helical_ferredxn"/>
</dbReference>
<evidence type="ECO:0000313" key="8">
    <source>
        <dbReference type="EMBL" id="QTA79425.1"/>
    </source>
</evidence>
<sequence length="382" mass="42221">MTDRYLVEPDIGFINEVIGLGGEDLKKCYQCATCAVACPISPDNKPFPRKEMIAASWGLKDKLVGNADIWLCHNCGDCSTLCPRGAKPGDVLAAVRSYAVQEYAQPKKLANMVNDPKKLPQLLAIPAVLFIVIGLILKMFGIDWLNFAPGGDEIAQAKFIHSTLVDIVMIPTFFFAVGVFALGLKRFMADIHKDALATGKTDKEKIDPKGFIEALVRTIPTILKHNKFSECGENTERATSHMMVFYGFIGLFIVTNIFFVVMYGFGIHGPYSQLNPVKWLANIAGVALIVGASLMIKDRLAKKDQVSSYKDWFIVVLALALGVTGMLTQMTRLGGAAGLSYTIYFLHLICIWTLFAYLPFSKFAHIVYRTVAMAYTEYTGRK</sequence>
<dbReference type="InterPro" id="IPR017896">
    <property type="entry name" value="4Fe4S_Fe-S-bd"/>
</dbReference>
<dbReference type="InterPro" id="IPR017900">
    <property type="entry name" value="4Fe4S_Fe_S_CS"/>
</dbReference>
<dbReference type="PANTHER" id="PTHR43255:SF1">
    <property type="entry name" value="IRON-SULFUR-BINDING OXIDOREDUCTASE FADF-RELATED"/>
    <property type="match status" value="1"/>
</dbReference>
<dbReference type="NCBIfam" id="NF038018">
    <property type="entry name" value="qmoC"/>
    <property type="match status" value="1"/>
</dbReference>
<name>A0A975GFR0_9BACT</name>